<organism evidence="2 3">
    <name type="scientific">Bosea caraganae</name>
    <dbReference type="NCBI Taxonomy" id="2763117"/>
    <lineage>
        <taxon>Bacteria</taxon>
        <taxon>Pseudomonadati</taxon>
        <taxon>Pseudomonadota</taxon>
        <taxon>Alphaproteobacteria</taxon>
        <taxon>Hyphomicrobiales</taxon>
        <taxon>Boseaceae</taxon>
        <taxon>Bosea</taxon>
    </lineage>
</organism>
<dbReference type="GO" id="GO:0003677">
    <property type="term" value="F:DNA binding"/>
    <property type="evidence" value="ECO:0007669"/>
    <property type="project" value="InterPro"/>
</dbReference>
<dbReference type="RefSeq" id="WP_114831513.1">
    <property type="nucleotide sequence ID" value="NZ_QQTO01000016.1"/>
</dbReference>
<dbReference type="OrthoDB" id="7277848at2"/>
<dbReference type="GO" id="GO:0000150">
    <property type="term" value="F:DNA strand exchange activity"/>
    <property type="evidence" value="ECO:0007669"/>
    <property type="project" value="InterPro"/>
</dbReference>
<protein>
    <recommendedName>
        <fullName evidence="1">Resolvase/invertase-type recombinase catalytic domain-containing protein</fullName>
    </recommendedName>
</protein>
<dbReference type="PROSITE" id="PS51736">
    <property type="entry name" value="RECOMBINASES_3"/>
    <property type="match status" value="1"/>
</dbReference>
<dbReference type="EMBL" id="QQTP01000014">
    <property type="protein sequence ID" value="RDJ21059.1"/>
    <property type="molecule type" value="Genomic_DNA"/>
</dbReference>
<dbReference type="SMART" id="SM00857">
    <property type="entry name" value="Resolvase"/>
    <property type="match status" value="1"/>
</dbReference>
<gene>
    <name evidence="2" type="ORF">DWE98_22310</name>
</gene>
<dbReference type="InterPro" id="IPR006119">
    <property type="entry name" value="Resolv_N"/>
</dbReference>
<dbReference type="CDD" id="cd00338">
    <property type="entry name" value="Ser_Recombinase"/>
    <property type="match status" value="1"/>
</dbReference>
<dbReference type="InterPro" id="IPR050639">
    <property type="entry name" value="SSR_resolvase"/>
</dbReference>
<accession>A0A370L115</accession>
<name>A0A370L115_9HYPH</name>
<dbReference type="PANTHER" id="PTHR30461:SF23">
    <property type="entry name" value="DNA RECOMBINASE-RELATED"/>
    <property type="match status" value="1"/>
</dbReference>
<evidence type="ECO:0000313" key="2">
    <source>
        <dbReference type="EMBL" id="RDJ21059.1"/>
    </source>
</evidence>
<evidence type="ECO:0000313" key="3">
    <source>
        <dbReference type="Proteomes" id="UP000255207"/>
    </source>
</evidence>
<dbReference type="SUPFAM" id="SSF53041">
    <property type="entry name" value="Resolvase-like"/>
    <property type="match status" value="1"/>
</dbReference>
<dbReference type="Proteomes" id="UP000255207">
    <property type="component" value="Unassembled WGS sequence"/>
</dbReference>
<feature type="domain" description="Resolvase/invertase-type recombinase catalytic" evidence="1">
    <location>
        <begin position="8"/>
        <end position="139"/>
    </location>
</feature>
<evidence type="ECO:0000259" key="1">
    <source>
        <dbReference type="PROSITE" id="PS51736"/>
    </source>
</evidence>
<dbReference type="Gene3D" id="3.40.50.1390">
    <property type="entry name" value="Resolvase, N-terminal catalytic domain"/>
    <property type="match status" value="1"/>
</dbReference>
<sequence length="139" mass="15306">MRPETNIPAVIYCRVANTTISNKGDALVYQEARCREYAARKGYAVAEVFRDAGVSGTAVDRPGMRAMLVFLKEHGPQNEHVVVIDDTNRLARGLETYVRLRTEIAAAGGKLESPSIELRDAPESRLVESVLASTSLFLR</sequence>
<keyword evidence="3" id="KW-1185">Reference proteome</keyword>
<dbReference type="PANTHER" id="PTHR30461">
    <property type="entry name" value="DNA-INVERTASE FROM LAMBDOID PROPHAGE"/>
    <property type="match status" value="1"/>
</dbReference>
<proteinExistence type="predicted"/>
<comment type="caution">
    <text evidence="2">The sequence shown here is derived from an EMBL/GenBank/DDBJ whole genome shotgun (WGS) entry which is preliminary data.</text>
</comment>
<dbReference type="AlphaFoldDB" id="A0A370L115"/>
<dbReference type="Pfam" id="PF00239">
    <property type="entry name" value="Resolvase"/>
    <property type="match status" value="1"/>
</dbReference>
<reference evidence="3" key="1">
    <citation type="submission" date="2018-07" db="EMBL/GenBank/DDBJ databases">
        <authorList>
            <person name="Safronova V.I."/>
            <person name="Chirak E.R."/>
            <person name="Sazanova A.L."/>
        </authorList>
    </citation>
    <scope>NUCLEOTIDE SEQUENCE [LARGE SCALE GENOMIC DNA]</scope>
    <source>
        <strain evidence="3">RCAM04685</strain>
    </source>
</reference>
<dbReference type="InterPro" id="IPR036162">
    <property type="entry name" value="Resolvase-like_N_sf"/>
</dbReference>